<dbReference type="CDD" id="cd00754">
    <property type="entry name" value="Ubl_MoaD"/>
    <property type="match status" value="1"/>
</dbReference>
<dbReference type="GO" id="GO:0006777">
    <property type="term" value="P:Mo-molybdopterin cofactor biosynthetic process"/>
    <property type="evidence" value="ECO:0007669"/>
    <property type="project" value="InterPro"/>
</dbReference>
<dbReference type="InterPro" id="IPR016155">
    <property type="entry name" value="Mopterin_synth/thiamin_S_b"/>
</dbReference>
<dbReference type="PANTHER" id="PTHR33359:SF1">
    <property type="entry name" value="MOLYBDOPTERIN SYNTHASE SULFUR CARRIER SUBUNIT"/>
    <property type="match status" value="1"/>
</dbReference>
<dbReference type="EMBL" id="MLJW01000643">
    <property type="protein sequence ID" value="OIQ84135.1"/>
    <property type="molecule type" value="Genomic_DNA"/>
</dbReference>
<dbReference type="InterPro" id="IPR003749">
    <property type="entry name" value="ThiS/MoaD-like"/>
</dbReference>
<dbReference type="GO" id="GO:0000166">
    <property type="term" value="F:nucleotide binding"/>
    <property type="evidence" value="ECO:0007669"/>
    <property type="project" value="UniProtKB-KW"/>
</dbReference>
<dbReference type="PANTHER" id="PTHR33359">
    <property type="entry name" value="MOLYBDOPTERIN SYNTHASE SULFUR CARRIER SUBUNIT"/>
    <property type="match status" value="1"/>
</dbReference>
<evidence type="ECO:0000313" key="2">
    <source>
        <dbReference type="EMBL" id="OIQ84135.1"/>
    </source>
</evidence>
<accession>A0A1J5QWA4</accession>
<dbReference type="Pfam" id="PF02597">
    <property type="entry name" value="ThiS"/>
    <property type="match status" value="1"/>
</dbReference>
<evidence type="ECO:0000256" key="1">
    <source>
        <dbReference type="ARBA" id="ARBA00022741"/>
    </source>
</evidence>
<proteinExistence type="predicted"/>
<dbReference type="GO" id="GO:1990133">
    <property type="term" value="C:molybdopterin adenylyltransferase complex"/>
    <property type="evidence" value="ECO:0007669"/>
    <property type="project" value="TreeGrafter"/>
</dbReference>
<dbReference type="SUPFAM" id="SSF54285">
    <property type="entry name" value="MoaD/ThiS"/>
    <property type="match status" value="1"/>
</dbReference>
<protein>
    <submittedName>
        <fullName evidence="2">Molybdopterin synthase sulfur carrier subunit</fullName>
    </submittedName>
</protein>
<gene>
    <name evidence="2" type="primary">moaD_4</name>
    <name evidence="2" type="ORF">GALL_340500</name>
</gene>
<name>A0A1J5QWA4_9ZZZZ</name>
<dbReference type="InterPro" id="IPR044672">
    <property type="entry name" value="MOCS2A"/>
</dbReference>
<dbReference type="AlphaFoldDB" id="A0A1J5QWA4"/>
<organism evidence="2">
    <name type="scientific">mine drainage metagenome</name>
    <dbReference type="NCBI Taxonomy" id="410659"/>
    <lineage>
        <taxon>unclassified sequences</taxon>
        <taxon>metagenomes</taxon>
        <taxon>ecological metagenomes</taxon>
    </lineage>
</organism>
<sequence length="85" mass="9533">MNITVRYFAHVRECLGTGREDHELPEQIRTLGEMRAWLTTRSERHAEALDSARPLRMACNQTMGDAQTKLQAGCEVAFFPPVTGG</sequence>
<dbReference type="Gene3D" id="3.10.20.30">
    <property type="match status" value="1"/>
</dbReference>
<keyword evidence="1" id="KW-0547">Nucleotide-binding</keyword>
<comment type="caution">
    <text evidence="2">The sequence shown here is derived from an EMBL/GenBank/DDBJ whole genome shotgun (WGS) entry which is preliminary data.</text>
</comment>
<dbReference type="NCBIfam" id="TIGR01682">
    <property type="entry name" value="moaD"/>
    <property type="match status" value="1"/>
</dbReference>
<reference evidence="2" key="1">
    <citation type="submission" date="2016-10" db="EMBL/GenBank/DDBJ databases">
        <title>Sequence of Gallionella enrichment culture.</title>
        <authorList>
            <person name="Poehlein A."/>
            <person name="Muehling M."/>
            <person name="Daniel R."/>
        </authorList>
    </citation>
    <scope>NUCLEOTIDE SEQUENCE</scope>
</reference>
<dbReference type="InterPro" id="IPR012675">
    <property type="entry name" value="Beta-grasp_dom_sf"/>
</dbReference>